<feature type="domain" description="UVR" evidence="3">
    <location>
        <begin position="425"/>
        <end position="460"/>
    </location>
</feature>
<dbReference type="InterPro" id="IPR006054">
    <property type="entry name" value="DnaQ"/>
</dbReference>
<dbReference type="Pfam" id="PF01541">
    <property type="entry name" value="GIY-YIG"/>
    <property type="match status" value="1"/>
</dbReference>
<dbReference type="CDD" id="cd06127">
    <property type="entry name" value="DEDDh"/>
    <property type="match status" value="1"/>
</dbReference>
<dbReference type="InterPro" id="IPR036876">
    <property type="entry name" value="UVR_dom_sf"/>
</dbReference>
<dbReference type="PANTHER" id="PTHR30562:SF1">
    <property type="entry name" value="UVRABC SYSTEM PROTEIN C"/>
    <property type="match status" value="1"/>
</dbReference>
<keyword evidence="6" id="KW-1185">Reference proteome</keyword>
<feature type="region of interest" description="Disordered" evidence="2">
    <location>
        <begin position="1"/>
        <end position="23"/>
    </location>
</feature>
<evidence type="ECO:0000256" key="1">
    <source>
        <dbReference type="ARBA" id="ARBA00022839"/>
    </source>
</evidence>
<dbReference type="HOGENOM" id="CLU_022933_0_0_11"/>
<evidence type="ECO:0000259" key="3">
    <source>
        <dbReference type="PROSITE" id="PS50151"/>
    </source>
</evidence>
<dbReference type="InterPro" id="IPR000305">
    <property type="entry name" value="GIY-YIG_endonuc"/>
</dbReference>
<dbReference type="NCBIfam" id="NF005907">
    <property type="entry name" value="PRK07883.1-5"/>
    <property type="match status" value="1"/>
</dbReference>
<sequence length="588" mass="63790">MSPVSTFAPSRQSPASIASGDGGTQLSFEELGTTLRDITFVVVDLETTGGSSDSDRITEIGAVKIQGGEVLGEFATLVNPERDIPPYVVQITGITSAMIYQAPTIREVMPGFLEFARGTVLVAHNAGFDMSFLKAAAQRCDLAWSFPRPVCTVKLARRILSKDEAPSVKLSALADLFRVPHRPTHRALDDARATVDVLHALFERVGNKGIHSLGELTEYYPSVPSVVREKRDLARHLPETPGVYIFRGPSNEALYVGTATNLRARVRSYFTGSEQRTRMREMVALAEGVDHVACSIPLEAGVRELRLLAAHAPPYNRKSKWPQRAWWVTLTDEPFPRLSVTRTPHSQSVGPFPNRGTATDAAHTLAESAGLRTCTRRLTERDLHGSHCPPAPVGGCPAARDGLLAATAYRATALRVAEVLAGMRDDPLTELQNRIAQLAVDEKFETAARLRDRAAHLGLALHRSHRMSALTSIEEIVAGRPDGRGGWELAIIRHGRLAAAGRAPRGSSPLQLVDLLTHTAETVLPDGTPLSGTHPEEVGLLIKWLSEPGARIVRTTHGYCEPAHGAGKHLAWCKRARSSAREAHSLIG</sequence>
<dbReference type="PROSITE" id="PS50164">
    <property type="entry name" value="GIY_YIG"/>
    <property type="match status" value="1"/>
</dbReference>
<feature type="domain" description="GIY-YIG" evidence="4">
    <location>
        <begin position="239"/>
        <end position="317"/>
    </location>
</feature>
<dbReference type="GO" id="GO:0004527">
    <property type="term" value="F:exonuclease activity"/>
    <property type="evidence" value="ECO:0007669"/>
    <property type="project" value="UniProtKB-KW"/>
</dbReference>
<dbReference type="GO" id="GO:0003887">
    <property type="term" value="F:DNA-directed DNA polymerase activity"/>
    <property type="evidence" value="ECO:0007669"/>
    <property type="project" value="InterPro"/>
</dbReference>
<dbReference type="SUPFAM" id="SSF46600">
    <property type="entry name" value="C-terminal UvrC-binding domain of UvrB"/>
    <property type="match status" value="1"/>
</dbReference>
<keyword evidence="1" id="KW-0540">Nuclease</keyword>
<dbReference type="SUPFAM" id="SSF53098">
    <property type="entry name" value="Ribonuclease H-like"/>
    <property type="match status" value="1"/>
</dbReference>
<organism evidence="5 6">
    <name type="scientific">Hoyosella subflava (strain DSM 45089 / JCM 17490 / NBRC 109087 / DQS3-9A1)</name>
    <name type="common">Amycolicicoccus subflavus</name>
    <dbReference type="NCBI Taxonomy" id="443218"/>
    <lineage>
        <taxon>Bacteria</taxon>
        <taxon>Bacillati</taxon>
        <taxon>Actinomycetota</taxon>
        <taxon>Actinomycetes</taxon>
        <taxon>Mycobacteriales</taxon>
        <taxon>Hoyosellaceae</taxon>
        <taxon>Hoyosella</taxon>
    </lineage>
</organism>
<dbReference type="SMART" id="SM00465">
    <property type="entry name" value="GIYc"/>
    <property type="match status" value="1"/>
</dbReference>
<gene>
    <name evidence="5" type="primary">dnaQ</name>
    <name evidence="5" type="ordered locus">AS9A_1285</name>
</gene>
<evidence type="ECO:0000313" key="6">
    <source>
        <dbReference type="Proteomes" id="UP000009235"/>
    </source>
</evidence>
<dbReference type="Pfam" id="PF00929">
    <property type="entry name" value="RNase_T"/>
    <property type="match status" value="1"/>
</dbReference>
<accession>F6EFC4</accession>
<dbReference type="eggNOG" id="COG0847">
    <property type="taxonomic scope" value="Bacteria"/>
</dbReference>
<dbReference type="GO" id="GO:0006289">
    <property type="term" value="P:nucleotide-excision repair"/>
    <property type="evidence" value="ECO:0007669"/>
    <property type="project" value="InterPro"/>
</dbReference>
<dbReference type="InterPro" id="IPR050066">
    <property type="entry name" value="UvrABC_protein_C"/>
</dbReference>
<dbReference type="Proteomes" id="UP000009235">
    <property type="component" value="Chromosome"/>
</dbReference>
<dbReference type="Gene3D" id="3.30.420.10">
    <property type="entry name" value="Ribonuclease H-like superfamily/Ribonuclease H"/>
    <property type="match status" value="1"/>
</dbReference>
<keyword evidence="1" id="KW-0378">Hydrolase</keyword>
<dbReference type="InterPro" id="IPR012337">
    <property type="entry name" value="RNaseH-like_sf"/>
</dbReference>
<reference evidence="5 6" key="1">
    <citation type="journal article" date="2011" name="J. Bacteriol.">
        <title>Complete genome sequence of Amycolicicoccus subflavus DQS3-9A1T, an actinomycete isolated from crude oil-polluted soil.</title>
        <authorList>
            <person name="Cai M."/>
            <person name="Chen W.M."/>
            <person name="Nie Y."/>
            <person name="Chi C.Q."/>
            <person name="Wang Y.N."/>
            <person name="Tang Y.Q."/>
            <person name="Li G.Y."/>
            <person name="Wu X.L."/>
        </authorList>
    </citation>
    <scope>NUCLEOTIDE SEQUENCE [LARGE SCALE GENOMIC DNA]</scope>
    <source>
        <strain evidence="6">DSM 45089 / DQS3-9A1</strain>
    </source>
</reference>
<dbReference type="InterPro" id="IPR036397">
    <property type="entry name" value="RNaseH_sf"/>
</dbReference>
<dbReference type="NCBIfam" id="TIGR00573">
    <property type="entry name" value="dnaq"/>
    <property type="match status" value="1"/>
</dbReference>
<dbReference type="SUPFAM" id="SSF82771">
    <property type="entry name" value="GIY-YIG endonuclease"/>
    <property type="match status" value="1"/>
</dbReference>
<dbReference type="InterPro" id="IPR047296">
    <property type="entry name" value="GIY-YIG_UvrC_Cho"/>
</dbReference>
<dbReference type="InterPro" id="IPR035901">
    <property type="entry name" value="GIY-YIG_endonuc_sf"/>
</dbReference>
<keyword evidence="1" id="KW-0269">Exonuclease</keyword>
<dbReference type="InterPro" id="IPR001943">
    <property type="entry name" value="UVR_dom"/>
</dbReference>
<dbReference type="AlphaFoldDB" id="F6EFC4"/>
<dbReference type="PROSITE" id="PS50151">
    <property type="entry name" value="UVR"/>
    <property type="match status" value="1"/>
</dbReference>
<evidence type="ECO:0000313" key="5">
    <source>
        <dbReference type="EMBL" id="AEF39737.1"/>
    </source>
</evidence>
<dbReference type="NCBIfam" id="NF005905">
    <property type="entry name" value="PRK07883.1-3"/>
    <property type="match status" value="1"/>
</dbReference>
<dbReference type="InterPro" id="IPR013520">
    <property type="entry name" value="Ribonucl_H"/>
</dbReference>
<dbReference type="eggNOG" id="COG0322">
    <property type="taxonomic scope" value="Bacteria"/>
</dbReference>
<dbReference type="FunFam" id="3.30.420.10:FF:000045">
    <property type="entry name" value="3'-5' exonuclease DinG"/>
    <property type="match status" value="1"/>
</dbReference>
<dbReference type="EMBL" id="CP002786">
    <property type="protein sequence ID" value="AEF39737.1"/>
    <property type="molecule type" value="Genomic_DNA"/>
</dbReference>
<dbReference type="RefSeq" id="WP_013806086.1">
    <property type="nucleotide sequence ID" value="NC_015564.1"/>
</dbReference>
<protein>
    <submittedName>
        <fullName evidence="5">Putative DNA polymerase III epsilon subunit</fullName>
    </submittedName>
</protein>
<dbReference type="Gene3D" id="3.40.1440.10">
    <property type="entry name" value="GIY-YIG endonuclease"/>
    <property type="match status" value="1"/>
</dbReference>
<proteinExistence type="predicted"/>
<dbReference type="GO" id="GO:0009380">
    <property type="term" value="C:excinuclease repair complex"/>
    <property type="evidence" value="ECO:0007669"/>
    <property type="project" value="TreeGrafter"/>
</dbReference>
<feature type="compositionally biased region" description="Polar residues" evidence="2">
    <location>
        <begin position="1"/>
        <end position="16"/>
    </location>
</feature>
<dbReference type="KEGG" id="asd:AS9A_1285"/>
<dbReference type="GO" id="GO:0003677">
    <property type="term" value="F:DNA binding"/>
    <property type="evidence" value="ECO:0007669"/>
    <property type="project" value="InterPro"/>
</dbReference>
<dbReference type="CDD" id="cd10434">
    <property type="entry name" value="GIY-YIG_UvrC_Cho"/>
    <property type="match status" value="1"/>
</dbReference>
<dbReference type="OrthoDB" id="9803913at2"/>
<evidence type="ECO:0000259" key="4">
    <source>
        <dbReference type="PROSITE" id="PS50164"/>
    </source>
</evidence>
<dbReference type="SMART" id="SM00479">
    <property type="entry name" value="EXOIII"/>
    <property type="match status" value="1"/>
</dbReference>
<name>F6EFC4_HOYSD</name>
<evidence type="ECO:0000256" key="2">
    <source>
        <dbReference type="SAM" id="MobiDB-lite"/>
    </source>
</evidence>
<dbReference type="GO" id="GO:0006260">
    <property type="term" value="P:DNA replication"/>
    <property type="evidence" value="ECO:0007669"/>
    <property type="project" value="InterPro"/>
</dbReference>
<dbReference type="PANTHER" id="PTHR30562">
    <property type="entry name" value="UVRC/OXIDOREDUCTASE"/>
    <property type="match status" value="1"/>
</dbReference>
<dbReference type="STRING" id="443218.AS9A_1285"/>